<protein>
    <submittedName>
        <fullName evidence="4">Acetyltransferase (GNAT) family protein</fullName>
    </submittedName>
</protein>
<dbReference type="InterPro" id="IPR051016">
    <property type="entry name" value="Diverse_Substrate_AcTransf"/>
</dbReference>
<keyword evidence="5" id="KW-1185">Reference proteome</keyword>
<gene>
    <name evidence="4" type="ORF">EV211_1142</name>
</gene>
<dbReference type="InterPro" id="IPR000182">
    <property type="entry name" value="GNAT_dom"/>
</dbReference>
<dbReference type="AlphaFoldDB" id="A0A4R6Q2E9"/>
<dbReference type="Pfam" id="PF00583">
    <property type="entry name" value="Acetyltransf_1"/>
    <property type="match status" value="1"/>
</dbReference>
<proteinExistence type="predicted"/>
<dbReference type="Proteomes" id="UP000295500">
    <property type="component" value="Unassembled WGS sequence"/>
</dbReference>
<sequence length="190" mass="22117">MFTERMALADDCATWIEFNREFMAGEIKDEDLWNSTDQVSDEQFAETFSKALKAEDMISILIFEEDGKPVGFANLMTVFSVWTHGLALIIDDLYLREECRGKGCGRQAMVMIEEFAKERGCKRLQFQSEFTNPDAMKFYMAVGYTPTDMKFYVKYLDMHRDIEISEKEISQGKTKDAVESLDELRKHYEL</sequence>
<reference evidence="4 5" key="1">
    <citation type="submission" date="2019-03" db="EMBL/GenBank/DDBJ databases">
        <title>Genomic Encyclopedia of Type Strains, Phase IV (KMG-IV): sequencing the most valuable type-strain genomes for metagenomic binning, comparative biology and taxonomic classification.</title>
        <authorList>
            <person name="Goeker M."/>
        </authorList>
    </citation>
    <scope>NUCLEOTIDE SEQUENCE [LARGE SCALE GENOMIC DNA]</scope>
    <source>
        <strain evidence="4 5">DSM 28287</strain>
    </source>
</reference>
<dbReference type="EMBL" id="SNXO01000014">
    <property type="protein sequence ID" value="TDP56428.1"/>
    <property type="molecule type" value="Genomic_DNA"/>
</dbReference>
<evidence type="ECO:0000256" key="1">
    <source>
        <dbReference type="ARBA" id="ARBA00022679"/>
    </source>
</evidence>
<comment type="caution">
    <text evidence="4">The sequence shown here is derived from an EMBL/GenBank/DDBJ whole genome shotgun (WGS) entry which is preliminary data.</text>
</comment>
<feature type="domain" description="N-acetyltransferase" evidence="3">
    <location>
        <begin position="16"/>
        <end position="163"/>
    </location>
</feature>
<dbReference type="PANTHER" id="PTHR10545">
    <property type="entry name" value="DIAMINE N-ACETYLTRANSFERASE"/>
    <property type="match status" value="1"/>
</dbReference>
<dbReference type="GO" id="GO:0008080">
    <property type="term" value="F:N-acetyltransferase activity"/>
    <property type="evidence" value="ECO:0007669"/>
    <property type="project" value="UniProtKB-ARBA"/>
</dbReference>
<dbReference type="RefSeq" id="WP_133528300.1">
    <property type="nucleotide sequence ID" value="NZ_SNXO01000014.1"/>
</dbReference>
<organism evidence="4 5">
    <name type="scientific">Aminicella lysinilytica</name>
    <dbReference type="NCBI Taxonomy" id="433323"/>
    <lineage>
        <taxon>Bacteria</taxon>
        <taxon>Bacillati</taxon>
        <taxon>Bacillota</taxon>
        <taxon>Clostridia</taxon>
        <taxon>Peptostreptococcales</taxon>
        <taxon>Anaerovoracaceae</taxon>
        <taxon>Aminicella</taxon>
    </lineage>
</organism>
<dbReference type="OrthoDB" id="9792929at2"/>
<dbReference type="InterPro" id="IPR016181">
    <property type="entry name" value="Acyl_CoA_acyltransferase"/>
</dbReference>
<name>A0A4R6Q2E9_9FIRM</name>
<dbReference type="CDD" id="cd04301">
    <property type="entry name" value="NAT_SF"/>
    <property type="match status" value="1"/>
</dbReference>
<evidence type="ECO:0000259" key="3">
    <source>
        <dbReference type="PROSITE" id="PS51186"/>
    </source>
</evidence>
<dbReference type="PANTHER" id="PTHR10545:SF29">
    <property type="entry name" value="GH14572P-RELATED"/>
    <property type="match status" value="1"/>
</dbReference>
<evidence type="ECO:0000313" key="5">
    <source>
        <dbReference type="Proteomes" id="UP000295500"/>
    </source>
</evidence>
<keyword evidence="1 4" id="KW-0808">Transferase</keyword>
<dbReference type="SUPFAM" id="SSF55729">
    <property type="entry name" value="Acyl-CoA N-acyltransferases (Nat)"/>
    <property type="match status" value="1"/>
</dbReference>
<accession>A0A4R6Q2E9</accession>
<keyword evidence="2" id="KW-0012">Acyltransferase</keyword>
<evidence type="ECO:0000313" key="4">
    <source>
        <dbReference type="EMBL" id="TDP56428.1"/>
    </source>
</evidence>
<dbReference type="Gene3D" id="3.40.630.30">
    <property type="match status" value="1"/>
</dbReference>
<evidence type="ECO:0000256" key="2">
    <source>
        <dbReference type="ARBA" id="ARBA00023315"/>
    </source>
</evidence>
<dbReference type="PROSITE" id="PS51186">
    <property type="entry name" value="GNAT"/>
    <property type="match status" value="1"/>
</dbReference>